<dbReference type="InterPro" id="IPR028994">
    <property type="entry name" value="Integrin_alpha_N"/>
</dbReference>
<dbReference type="Pfam" id="PF13517">
    <property type="entry name" value="FG-GAP_3"/>
    <property type="match status" value="1"/>
</dbReference>
<dbReference type="InterPro" id="IPR035986">
    <property type="entry name" value="PKD_dom_sf"/>
</dbReference>
<comment type="caution">
    <text evidence="5">The sequence shown here is derived from an EMBL/GenBank/DDBJ whole genome shotgun (WGS) entry which is preliminary data.</text>
</comment>
<organism evidence="5 6">
    <name type="scientific">Defluviimonas salinarum</name>
    <dbReference type="NCBI Taxonomy" id="2992147"/>
    <lineage>
        <taxon>Bacteria</taxon>
        <taxon>Pseudomonadati</taxon>
        <taxon>Pseudomonadota</taxon>
        <taxon>Alphaproteobacteria</taxon>
        <taxon>Rhodobacterales</taxon>
        <taxon>Paracoccaceae</taxon>
        <taxon>Albidovulum</taxon>
    </lineage>
</organism>
<feature type="domain" description="PKD/Chitinase" evidence="4">
    <location>
        <begin position="780"/>
        <end position="877"/>
    </location>
</feature>
<dbReference type="Pfam" id="PF05593">
    <property type="entry name" value="RHS_repeat"/>
    <property type="match status" value="5"/>
</dbReference>
<dbReference type="SUPFAM" id="SSF101898">
    <property type="entry name" value="NHL repeat"/>
    <property type="match status" value="1"/>
</dbReference>
<feature type="signal peptide" evidence="3">
    <location>
        <begin position="1"/>
        <end position="25"/>
    </location>
</feature>
<name>A0ABT3J774_9RHOB</name>
<evidence type="ECO:0000259" key="4">
    <source>
        <dbReference type="SMART" id="SM00089"/>
    </source>
</evidence>
<gene>
    <name evidence="5" type="ORF">OM960_18565</name>
</gene>
<dbReference type="InterPro" id="IPR006530">
    <property type="entry name" value="YD"/>
</dbReference>
<reference evidence="5 6" key="1">
    <citation type="submission" date="2022-10" db="EMBL/GenBank/DDBJ databases">
        <title>Defluviimonas sp. CAU 1641 isolated from mud.</title>
        <authorList>
            <person name="Kim W."/>
        </authorList>
    </citation>
    <scope>NUCLEOTIDE SEQUENCE [LARGE SCALE GENOMIC DNA]</scope>
    <source>
        <strain evidence="5 6">CAU 1641</strain>
    </source>
</reference>
<dbReference type="SMART" id="SM00089">
    <property type="entry name" value="PKD"/>
    <property type="match status" value="4"/>
</dbReference>
<dbReference type="Gene3D" id="2.60.40.10">
    <property type="entry name" value="Immunoglobulins"/>
    <property type="match status" value="5"/>
</dbReference>
<dbReference type="InterPro" id="IPR050708">
    <property type="entry name" value="T6SS_VgrG/RHS"/>
</dbReference>
<dbReference type="EMBL" id="JAPDOG010000021">
    <property type="protein sequence ID" value="MCW3783546.1"/>
    <property type="molecule type" value="Genomic_DNA"/>
</dbReference>
<dbReference type="InterPro" id="IPR022409">
    <property type="entry name" value="PKD/Chitinase_dom"/>
</dbReference>
<accession>A0ABT3J774</accession>
<dbReference type="InterPro" id="IPR013517">
    <property type="entry name" value="FG-GAP"/>
</dbReference>
<dbReference type="Pfam" id="PF17963">
    <property type="entry name" value="Big_9"/>
    <property type="match status" value="1"/>
</dbReference>
<feature type="domain" description="PKD/Chitinase" evidence="4">
    <location>
        <begin position="456"/>
        <end position="548"/>
    </location>
</feature>
<dbReference type="SUPFAM" id="SSF50960">
    <property type="entry name" value="TolB, C-terminal domain"/>
    <property type="match status" value="1"/>
</dbReference>
<dbReference type="SUPFAM" id="SSF69318">
    <property type="entry name" value="Integrin alpha N-terminal domain"/>
    <property type="match status" value="1"/>
</dbReference>
<dbReference type="Gene3D" id="2.130.10.130">
    <property type="entry name" value="Integrin alpha, N-terminal"/>
    <property type="match status" value="1"/>
</dbReference>
<feature type="chain" id="PRO_5046781903" evidence="3">
    <location>
        <begin position="26"/>
        <end position="3167"/>
    </location>
</feature>
<dbReference type="InterPro" id="IPR013784">
    <property type="entry name" value="Carb-bd-like_fold"/>
</dbReference>
<dbReference type="InterPro" id="IPR031325">
    <property type="entry name" value="RHS_repeat"/>
</dbReference>
<feature type="domain" description="PKD/Chitinase" evidence="4">
    <location>
        <begin position="125"/>
        <end position="214"/>
    </location>
</feature>
<dbReference type="RefSeq" id="WP_264772992.1">
    <property type="nucleotide sequence ID" value="NZ_JAPDOG010000021.1"/>
</dbReference>
<keyword evidence="2" id="KW-0677">Repeat</keyword>
<dbReference type="PANTHER" id="PTHR32305:SF15">
    <property type="entry name" value="PROTEIN RHSA-RELATED"/>
    <property type="match status" value="1"/>
</dbReference>
<evidence type="ECO:0000256" key="1">
    <source>
        <dbReference type="ARBA" id="ARBA00022729"/>
    </source>
</evidence>
<dbReference type="Pfam" id="PF18911">
    <property type="entry name" value="PKD_4"/>
    <property type="match status" value="1"/>
</dbReference>
<sequence length="3167" mass="333521">MKTLSGHGILAAALSFLTFSTPAFATEGVSLPIVASVGRSVLLDPTDGFAAAPGERLRPEWRWVSRPATSVADFSATDVLRPSVTPDVPGTYVAELALYDATDPAAAAPLHTTRVEFGTGNLAPVAAIVARGYPGGSTPLTLDATDSYDVNGDALTYAWSIEAAPAGSAAAIGVSSAPITGLSLDLEGSYLIGLTVADDSGAASAMAMYEVRYLPNSGTTDVYRLSYDVTHSAGTAVADIIALGDRSMAGGTHDYVPSFTLDDAVTGIADTLTVTLDGVDYALTTPQDFLDFANVLELDADDGTNARMSPDPAGDDLTFIFGSGRGSVTLNGIIGADLSRADLQNLGVDHYEGVGGRQVAPVASGGFDQVAVQPGRTVVIDPYESSDIDGSVLVSDASLSVQPAGSAATLQSDAESRIGFAPDLNGEYLISLSVMDGIWSAQDQILVASGADARLRPVARIADISGLAVGSEAILDGTQSYDLNGDLLSYDWHLLHRPAGSSVAISGASGPEAAFTPDLPGLYVVQLQVEDGTAAGVPATRAFVVGAPLPDADAGADRLAGNLGQVTLDGSLSTGAPLTHSWASIGLTGSGSSGTLDDGSLVAPTLSLDIRQGRFRDVIRSSSVYHIKRSDLGGLCDFDVRLPADIAGASAAEPVGITLHSRGQQATGTGTLLVWEIENKNDHTRVVRLQTADGRDLGDHAVPGRVSVHVTTPEIGNQDMVAWVGGQQVASDRVKKNPFNRNNPVCTGPGAGVVQLVVSGQNGISRPDTVVIGNINLRPVLTRGARLSVLSGEGVSLSAPPLSFDANGDALTHGWSLLSRPGGSGATIAADPAVKTVAGDSLAFAPDRVGLYLIQLTADDGALLGAPVVLEVEVVNSPPVAVASGDTEAHVGETATFNGTASHDPDGDVLNYRWTLTSRPQGSSAAVSDPFGPIATLSPDRRGSYTLSLEVSDYEFTSAPVEITMTAPNRAPVAVLEGPSEINLGAETSYSAAASSDPDNDPLTYSYQITAQPTGADPLLADLGNGGVGFVADLPGNYRLEVSVSDGLLTTTRSLDITARPRNAPPVLGDLRDRYTVELGLEFALDLQGTDPDGDPITFYATPLPLAQGVALNANSGAIRFRPEAGQIGTYSFTVGVSDGTLTDHAILTVDVVAGTADDTSVHGRVLNANDFADGVETPLAGMPVRLRDAALMTTTAADGTFSFGSLAPGRDQVTIDPSADGGPGGYLGEVRAITVTENQNRDLSPEFLLVPLDDGCATVVAGQQTVLSGADSGLTVSIPANSVKDASGAAYTGDVCLGSLPDLFEHPGFVDGTRACRIYALDAPGAVFTQGMTITGPNLDNLPEQTRLELWRVSSLNGRFRRTADAGVDAGGATVSSTLSRFDESDLFTFLPQAPQTIVSADQPTGMRALTPFEGDNAASYTLPGYTAFGEAQQVTLSYHSQAANPTIIVAADVTIAEDASLPVTLGTRIEAGGLSLSDSRHWTPRQALDGAAPALVGEKVTLRQSVPVDGSGLGSGRYSYRFTSRAQYDCSTVGGSHDAEFYVQDGTDSPYGNGWSIDRLQRLVLGPDGKVTITDDDSVTTFDPQPTLTEFEDEPLIFPTVGTAGIGSGDADGDGDIDVFYGESGTGSLGVLTNLGDGAFQQEDTLRVANPSAVPQTGLYPPNLAAIAVGELTNDGAPDMAYVMQTQEGYGYAENDGFGSFFKAFESLGLGRRALDVAVGDIDRDGYDDIIYVANSGFFTYLTDEIWISYGGPNGRTLVKYAGSTFGGAGALQVIVDDVDGNGFDDVALRTRQGMDFLFNNGNRSYSRKNLRAGNGGLNVLGNFGRLADFNGDGKLDIAYATPNDLQILLNTTGQAFGAPRLLPRPPSASDATPVNLGDADGDGIVDLIVTSGREIAVYRSNGDGTFAPFEIGLVDYGFSDTELADLNGDGSLDLISTQRFSVTVHFSKPSASGTFVSGKGEFSTLERLADGTWQRRYKDGTVIEYDAAGLQTAVVDPQGNRKEYGYGPDGRLATIVDQVGGVTSFAYDGEGRLASISYPDGRTTTFTYDDIGNLTDIAEPAGSKVGFAYDANGRLISTTNQNGNTTSYSYDAVGNLNGATLPDSSSVKNQVAASLGLVDGLGGPATQPLIYVKPEDRVTTVTDRKGEVTTVEVNQFGSVIRVTDPLGRTSRFIRDESNLVTRVERPGANGSTRVDTLEYDDVANVTAMTEAVGTPAQRTTRYGYEPVFSKVTTTTDAGGFVTAYENDATGLPTRVTDPEGGTRLMTYTAQGQLASRTDENGNATQFAYDARGNLASVTYADGSVTQTTYDASGNVTTLAEASGSAEERVRKATYDLLNRPISQIDALSNAILYGYDPVGNLTRFEDAAGRVSVIYFDELNREVGGNDPITGDTTVSYSVGETEIVSTDAEGRTDRTEFDILGRPSKIVEAHGAAREGTYNSANQVATMIDAKGGTASFQYDDLGRTVVVQEPSGEIVTTQYDVRNNVVGVVSANGDAVSFGYDGNGRLLTMATADNAYMYSYDAAGNVLQTTDNDTSISATYDAMNRLASETFNYPNLPAPVVLSYEYDTLGRKTRTTDSFGGTVEINYDAENRQTSVTQPWGGSIDFTYDPDGRVRSKTYQNGTVTFANYDAGGRLAGLKHSFAGLDFLHESFRYDRAGRLIELRDELDLTKSRALLHDAGRRLVGVNVGLPVSEGGMPIPAEDYSYDLEDNRTASHLTSGYEYDANHRLLETASYRYTYDANGNRTSRTGRATGETLTYSWDAQDQLIGVSSTDGWSVSYLYDAQQRRIGKTVTGTEGAVTEQAFVYDGPNVLFVFTTRDGVTTSRRWMNAYGLDKRYGFEDYASATPTPGTGARYEVHTDYLGSIAAVVDSAIGAVVSRYRYDSFGRRSVVAEAVDPGYGFTGQQYDAETGLQYHRARYYDPAEGRFLSTDPLGFPDGPRNAYVYVANTPYQKIDPLGLNATSPFLAFANDATSNGIYAELVTGGAMGYLLKSLGEAADFLGTLYGAGGSGSGMTFGGNMGRSPFNPFEAMNEKLAQCHSLNSSDKFNFDDLNTGRTHGGPAHDAMITWRMNDLAAQKGAKMIKGAIDVGSFMKDRPQVNAGFERVSTCRPDLQYNFAGGELHMLEEMSVSSAIYREVAKAIVMLRADPNAAWLLWRGRRR</sequence>
<dbReference type="InterPro" id="IPR056823">
    <property type="entry name" value="TEN-like_YD-shell"/>
</dbReference>
<proteinExistence type="predicted"/>
<evidence type="ECO:0000313" key="6">
    <source>
        <dbReference type="Proteomes" id="UP001207582"/>
    </source>
</evidence>
<evidence type="ECO:0000313" key="5">
    <source>
        <dbReference type="EMBL" id="MCW3783546.1"/>
    </source>
</evidence>
<dbReference type="NCBIfam" id="TIGR03696">
    <property type="entry name" value="Rhs_assc_core"/>
    <property type="match status" value="1"/>
</dbReference>
<dbReference type="Gene3D" id="2.180.10.10">
    <property type="entry name" value="RHS repeat-associated core"/>
    <property type="match status" value="4"/>
</dbReference>
<dbReference type="SUPFAM" id="SSF49299">
    <property type="entry name" value="PKD domain"/>
    <property type="match status" value="2"/>
</dbReference>
<dbReference type="Proteomes" id="UP001207582">
    <property type="component" value="Unassembled WGS sequence"/>
</dbReference>
<evidence type="ECO:0000256" key="2">
    <source>
        <dbReference type="ARBA" id="ARBA00022737"/>
    </source>
</evidence>
<dbReference type="SUPFAM" id="SSF49452">
    <property type="entry name" value="Starch-binding domain-like"/>
    <property type="match status" value="1"/>
</dbReference>
<dbReference type="InterPro" id="IPR022385">
    <property type="entry name" value="Rhs_assc_core"/>
</dbReference>
<protein>
    <submittedName>
        <fullName evidence="5">FG-GAP-like repeat-containing protein</fullName>
    </submittedName>
</protein>
<dbReference type="InterPro" id="IPR013783">
    <property type="entry name" value="Ig-like_fold"/>
</dbReference>
<keyword evidence="6" id="KW-1185">Reference proteome</keyword>
<evidence type="ECO:0000256" key="3">
    <source>
        <dbReference type="SAM" id="SignalP"/>
    </source>
</evidence>
<feature type="domain" description="PKD/Chitinase" evidence="4">
    <location>
        <begin position="880"/>
        <end position="968"/>
    </location>
</feature>
<keyword evidence="1 3" id="KW-0732">Signal</keyword>
<dbReference type="NCBIfam" id="TIGR01643">
    <property type="entry name" value="YD_repeat_2x"/>
    <property type="match status" value="10"/>
</dbReference>
<dbReference type="Pfam" id="PF25023">
    <property type="entry name" value="TEN_YD-shell"/>
    <property type="match status" value="1"/>
</dbReference>
<dbReference type="Gene3D" id="3.90.930.1">
    <property type="match status" value="1"/>
</dbReference>
<dbReference type="PANTHER" id="PTHR32305">
    <property type="match status" value="1"/>
</dbReference>
<dbReference type="InterPro" id="IPR000601">
    <property type="entry name" value="PKD_dom"/>
</dbReference>